<protein>
    <submittedName>
        <fullName evidence="7">ASF1 protein</fullName>
    </submittedName>
</protein>
<dbReference type="AlphaFoldDB" id="A0A812S769"/>
<comment type="similarity">
    <text evidence="2">Belongs to the ASF1 family.</text>
</comment>
<keyword evidence="6" id="KW-0539">Nucleus</keyword>
<dbReference type="Pfam" id="PF04729">
    <property type="entry name" value="ASF1_hist_chap"/>
    <property type="match status" value="1"/>
</dbReference>
<dbReference type="GO" id="GO:0000785">
    <property type="term" value="C:chromatin"/>
    <property type="evidence" value="ECO:0007669"/>
    <property type="project" value="TreeGrafter"/>
</dbReference>
<evidence type="ECO:0000256" key="1">
    <source>
        <dbReference type="ARBA" id="ARBA00004123"/>
    </source>
</evidence>
<gene>
    <name evidence="7" type="primary">ASF1</name>
    <name evidence="7" type="ORF">SNAT2548_LOCUS26134</name>
</gene>
<dbReference type="SUPFAM" id="SSF101546">
    <property type="entry name" value="ASF1-like"/>
    <property type="match status" value="1"/>
</dbReference>
<dbReference type="InterPro" id="IPR006818">
    <property type="entry name" value="ASF1-like"/>
</dbReference>
<evidence type="ECO:0000256" key="4">
    <source>
        <dbReference type="ARBA" id="ARBA00023163"/>
    </source>
</evidence>
<keyword evidence="5" id="KW-0143">Chaperone</keyword>
<evidence type="ECO:0000313" key="7">
    <source>
        <dbReference type="EMBL" id="CAE7467374.1"/>
    </source>
</evidence>
<dbReference type="InterPro" id="IPR036747">
    <property type="entry name" value="ASF1-like_sf"/>
</dbReference>
<dbReference type="OrthoDB" id="29755at2759"/>
<evidence type="ECO:0000256" key="6">
    <source>
        <dbReference type="ARBA" id="ARBA00023242"/>
    </source>
</evidence>
<evidence type="ECO:0000256" key="3">
    <source>
        <dbReference type="ARBA" id="ARBA00023015"/>
    </source>
</evidence>
<evidence type="ECO:0000256" key="2">
    <source>
        <dbReference type="ARBA" id="ARBA00006051"/>
    </source>
</evidence>
<dbReference type="GO" id="GO:0006335">
    <property type="term" value="P:DNA replication-dependent chromatin assembly"/>
    <property type="evidence" value="ECO:0007669"/>
    <property type="project" value="TreeGrafter"/>
</dbReference>
<dbReference type="GO" id="GO:0042393">
    <property type="term" value="F:histone binding"/>
    <property type="evidence" value="ECO:0007669"/>
    <property type="project" value="TreeGrafter"/>
</dbReference>
<reference evidence="7" key="1">
    <citation type="submission" date="2021-02" db="EMBL/GenBank/DDBJ databases">
        <authorList>
            <person name="Dougan E. K."/>
            <person name="Rhodes N."/>
            <person name="Thang M."/>
            <person name="Chan C."/>
        </authorList>
    </citation>
    <scope>NUCLEOTIDE SEQUENCE</scope>
</reference>
<organism evidence="7 8">
    <name type="scientific">Symbiodinium natans</name>
    <dbReference type="NCBI Taxonomy" id="878477"/>
    <lineage>
        <taxon>Eukaryota</taxon>
        <taxon>Sar</taxon>
        <taxon>Alveolata</taxon>
        <taxon>Dinophyceae</taxon>
        <taxon>Suessiales</taxon>
        <taxon>Symbiodiniaceae</taxon>
        <taxon>Symbiodinium</taxon>
    </lineage>
</organism>
<keyword evidence="3" id="KW-0805">Transcription regulation</keyword>
<dbReference type="EMBL" id="CAJNDS010002419">
    <property type="protein sequence ID" value="CAE7467374.1"/>
    <property type="molecule type" value="Genomic_DNA"/>
</dbReference>
<dbReference type="Proteomes" id="UP000604046">
    <property type="component" value="Unassembled WGS sequence"/>
</dbReference>
<comment type="caution">
    <text evidence="7">The sequence shown here is derived from an EMBL/GenBank/DDBJ whole genome shotgun (WGS) entry which is preliminary data.</text>
</comment>
<dbReference type="Gene3D" id="2.60.40.1490">
    <property type="entry name" value="Histone chaperone ASF1-like"/>
    <property type="match status" value="1"/>
</dbReference>
<evidence type="ECO:0000256" key="5">
    <source>
        <dbReference type="ARBA" id="ARBA00023186"/>
    </source>
</evidence>
<keyword evidence="4" id="KW-0804">Transcription</keyword>
<name>A0A812S769_9DINO</name>
<dbReference type="PANTHER" id="PTHR12040">
    <property type="entry name" value="ANTI-SILENCING PROTEIN 1"/>
    <property type="match status" value="1"/>
</dbReference>
<accession>A0A812S769</accession>
<proteinExistence type="inferred from homology"/>
<dbReference type="GO" id="GO:0005634">
    <property type="term" value="C:nucleus"/>
    <property type="evidence" value="ECO:0007669"/>
    <property type="project" value="UniProtKB-SubCell"/>
</dbReference>
<sequence>MHALKEDIVFRCMYVTDGSAAGEDVELESIDVGDGPGVRQGVQRFRFESGPPTQSAIEASGGPLEVAGLYLSALYRGKEFCRVGYYVRHDYDDPTLQEDPPATVDWTRLRRVLSEPCVTKFQIPWDTTEEAGRKRLREEEAGFEGATLVG</sequence>
<dbReference type="PANTHER" id="PTHR12040:SF0">
    <property type="entry name" value="HISTONE CHAPERONE ASF1"/>
    <property type="match status" value="1"/>
</dbReference>
<evidence type="ECO:0000313" key="8">
    <source>
        <dbReference type="Proteomes" id="UP000604046"/>
    </source>
</evidence>
<keyword evidence="8" id="KW-1185">Reference proteome</keyword>
<comment type="subcellular location">
    <subcellularLocation>
        <location evidence="1">Nucleus</location>
    </subcellularLocation>
</comment>